<gene>
    <name evidence="9" type="ORF">LCGC14_2387290</name>
</gene>
<comment type="pathway">
    <text evidence="1">Purine metabolism; IMP biosynthesis via de novo pathway; 5-amino-1-(5-phospho-D-ribosyl)imidazole-4-carboxamide from 5-amino-1-(5-phospho-D-ribosyl)imidazole-4-carboxylate: step 1/2.</text>
</comment>
<dbReference type="SUPFAM" id="SSF56104">
    <property type="entry name" value="SAICAR synthase-like"/>
    <property type="match status" value="1"/>
</dbReference>
<protein>
    <recommendedName>
        <fullName evidence="3">phosphoribosylaminoimidazolesuccinocarboxamide synthase</fullName>
        <ecNumber evidence="3">6.3.2.6</ecNumber>
    </recommendedName>
</protein>
<accession>A0A0F9CLD6</accession>
<dbReference type="EMBL" id="LAZR01035543">
    <property type="protein sequence ID" value="KKL27227.1"/>
    <property type="molecule type" value="Genomic_DNA"/>
</dbReference>
<dbReference type="PANTHER" id="PTHR43700:SF1">
    <property type="entry name" value="PHOSPHORIBOSYLAMINOIMIDAZOLE-SUCCINOCARBOXAMIDE SYNTHASE"/>
    <property type="match status" value="1"/>
</dbReference>
<evidence type="ECO:0000259" key="8">
    <source>
        <dbReference type="Pfam" id="PF01259"/>
    </source>
</evidence>
<reference evidence="9" key="1">
    <citation type="journal article" date="2015" name="Nature">
        <title>Complex archaea that bridge the gap between prokaryotes and eukaryotes.</title>
        <authorList>
            <person name="Spang A."/>
            <person name="Saw J.H."/>
            <person name="Jorgensen S.L."/>
            <person name="Zaremba-Niedzwiedzka K."/>
            <person name="Martijn J."/>
            <person name="Lind A.E."/>
            <person name="van Eijk R."/>
            <person name="Schleper C."/>
            <person name="Guy L."/>
            <person name="Ettema T.J."/>
        </authorList>
    </citation>
    <scope>NUCLEOTIDE SEQUENCE</scope>
</reference>
<dbReference type="GO" id="GO:0004639">
    <property type="term" value="F:phosphoribosylaminoimidazolesuccinocarboxamide synthase activity"/>
    <property type="evidence" value="ECO:0007669"/>
    <property type="project" value="UniProtKB-EC"/>
</dbReference>
<dbReference type="PROSITE" id="PS01058">
    <property type="entry name" value="SAICAR_SYNTHETASE_2"/>
    <property type="match status" value="1"/>
</dbReference>
<dbReference type="InterPro" id="IPR001636">
    <property type="entry name" value="SAICAR_synth"/>
</dbReference>
<dbReference type="GO" id="GO:0006189">
    <property type="term" value="P:'de novo' IMP biosynthetic process"/>
    <property type="evidence" value="ECO:0007669"/>
    <property type="project" value="UniProtKB-UniPathway"/>
</dbReference>
<dbReference type="Pfam" id="PF01259">
    <property type="entry name" value="SAICAR_synt"/>
    <property type="match status" value="1"/>
</dbReference>
<dbReference type="NCBIfam" id="NF010568">
    <property type="entry name" value="PRK13961.1"/>
    <property type="match status" value="1"/>
</dbReference>
<evidence type="ECO:0000256" key="5">
    <source>
        <dbReference type="ARBA" id="ARBA00022741"/>
    </source>
</evidence>
<sequence length="310" mass="34513">MTAILTETTLDLPLYARGKVGDIYDLGDKLLIVATDRISAFDVVLPTGIPDKGLVLTQLSAFWFEKTGDIVPNHFLCVVDDTRVEGVDTELPRDLIGRAMLVRKARRLDVECIVRGYAVLGSAGWAEYHETGTISGVKLPGGLKEAQELFEPIFTPTTKADKGHDENITFEQTEALVGEQAANAIALRSLAIYRFGRDYARERHIIIADTKFEFGLLRAEGESAAEGDAEVTLIDECLTPDSSRFWPADQYKIGRPQPSFDKQYVRDYLTEVGWDRKPPAPELPADVAARTGEKYREAFHQLTGRELIRP</sequence>
<evidence type="ECO:0000256" key="2">
    <source>
        <dbReference type="ARBA" id="ARBA00010190"/>
    </source>
</evidence>
<keyword evidence="4" id="KW-0436">Ligase</keyword>
<feature type="domain" description="SAICAR synthetase/ADE2 N-terminal" evidence="8">
    <location>
        <begin position="15"/>
        <end position="277"/>
    </location>
</feature>
<keyword evidence="6" id="KW-0658">Purine biosynthesis</keyword>
<dbReference type="AlphaFoldDB" id="A0A0F9CLD6"/>
<proteinExistence type="inferred from homology"/>
<dbReference type="CDD" id="cd01414">
    <property type="entry name" value="SAICAR_synt_Sc"/>
    <property type="match status" value="1"/>
</dbReference>
<evidence type="ECO:0000256" key="4">
    <source>
        <dbReference type="ARBA" id="ARBA00022598"/>
    </source>
</evidence>
<keyword evidence="7" id="KW-0067">ATP-binding</keyword>
<name>A0A0F9CLD6_9ZZZZ</name>
<dbReference type="HAMAP" id="MF_00137">
    <property type="entry name" value="SAICAR_synth"/>
    <property type="match status" value="1"/>
</dbReference>
<dbReference type="Gene3D" id="3.30.470.20">
    <property type="entry name" value="ATP-grasp fold, B domain"/>
    <property type="match status" value="1"/>
</dbReference>
<dbReference type="GO" id="GO:0005524">
    <property type="term" value="F:ATP binding"/>
    <property type="evidence" value="ECO:0007669"/>
    <property type="project" value="UniProtKB-KW"/>
</dbReference>
<organism evidence="9">
    <name type="scientific">marine sediment metagenome</name>
    <dbReference type="NCBI Taxonomy" id="412755"/>
    <lineage>
        <taxon>unclassified sequences</taxon>
        <taxon>metagenomes</taxon>
        <taxon>ecological metagenomes</taxon>
    </lineage>
</organism>
<comment type="caution">
    <text evidence="9">The sequence shown here is derived from an EMBL/GenBank/DDBJ whole genome shotgun (WGS) entry which is preliminary data.</text>
</comment>
<comment type="similarity">
    <text evidence="2">Belongs to the SAICAR synthetase family.</text>
</comment>
<dbReference type="GO" id="GO:0005737">
    <property type="term" value="C:cytoplasm"/>
    <property type="evidence" value="ECO:0007669"/>
    <property type="project" value="TreeGrafter"/>
</dbReference>
<evidence type="ECO:0000313" key="9">
    <source>
        <dbReference type="EMBL" id="KKL27227.1"/>
    </source>
</evidence>
<dbReference type="PANTHER" id="PTHR43700">
    <property type="entry name" value="PHOSPHORIBOSYLAMINOIMIDAZOLE-SUCCINOCARBOXAMIDE SYNTHASE"/>
    <property type="match status" value="1"/>
</dbReference>
<evidence type="ECO:0000256" key="1">
    <source>
        <dbReference type="ARBA" id="ARBA00004672"/>
    </source>
</evidence>
<evidence type="ECO:0000256" key="6">
    <source>
        <dbReference type="ARBA" id="ARBA00022755"/>
    </source>
</evidence>
<evidence type="ECO:0000256" key="7">
    <source>
        <dbReference type="ARBA" id="ARBA00022840"/>
    </source>
</evidence>
<dbReference type="EC" id="6.3.2.6" evidence="3"/>
<dbReference type="UniPathway" id="UPA00074">
    <property type="reaction ID" value="UER00131"/>
</dbReference>
<dbReference type="InterPro" id="IPR018236">
    <property type="entry name" value="SAICAR_synthetase_CS"/>
</dbReference>
<dbReference type="NCBIfam" id="TIGR00081">
    <property type="entry name" value="purC"/>
    <property type="match status" value="1"/>
</dbReference>
<evidence type="ECO:0000256" key="3">
    <source>
        <dbReference type="ARBA" id="ARBA00012217"/>
    </source>
</evidence>
<keyword evidence="5" id="KW-0547">Nucleotide-binding</keyword>
<dbReference type="Gene3D" id="3.30.200.20">
    <property type="entry name" value="Phosphorylase Kinase, domain 1"/>
    <property type="match status" value="1"/>
</dbReference>
<dbReference type="InterPro" id="IPR028923">
    <property type="entry name" value="SAICAR_synt/ADE2_N"/>
</dbReference>